<dbReference type="Pfam" id="PF02371">
    <property type="entry name" value="Transposase_20"/>
    <property type="match status" value="1"/>
</dbReference>
<name>A4X8V1_SALTO</name>
<evidence type="ECO:0000259" key="3">
    <source>
        <dbReference type="Pfam" id="PF02371"/>
    </source>
</evidence>
<dbReference type="AlphaFoldDB" id="A4X8V1"/>
<dbReference type="GO" id="GO:0003677">
    <property type="term" value="F:DNA binding"/>
    <property type="evidence" value="ECO:0007669"/>
    <property type="project" value="InterPro"/>
</dbReference>
<dbReference type="EMBL" id="CP000667">
    <property type="protein sequence ID" value="ABP55301.1"/>
    <property type="molecule type" value="Genomic_DNA"/>
</dbReference>
<dbReference type="NCBIfam" id="NF033542">
    <property type="entry name" value="transpos_IS110"/>
    <property type="match status" value="1"/>
</dbReference>
<feature type="domain" description="Transposase IS116/IS110/IS902 C-terminal" evidence="3">
    <location>
        <begin position="301"/>
        <end position="383"/>
    </location>
</feature>
<feature type="domain" description="Transposase IS110-like N-terminal" evidence="2">
    <location>
        <begin position="81"/>
        <end position="233"/>
    </location>
</feature>
<dbReference type="GO" id="GO:0004803">
    <property type="term" value="F:transposase activity"/>
    <property type="evidence" value="ECO:0007669"/>
    <property type="project" value="InterPro"/>
</dbReference>
<evidence type="ECO:0000313" key="4">
    <source>
        <dbReference type="EMBL" id="ABP55301.1"/>
    </source>
</evidence>
<accession>A4X8V1</accession>
<keyword evidence="5" id="KW-1185">Reference proteome</keyword>
<organism evidence="4 5">
    <name type="scientific">Salinispora tropica (strain ATCC BAA-916 / DSM 44818 / JCM 13857 / NBRC 105044 / CNB-440)</name>
    <dbReference type="NCBI Taxonomy" id="369723"/>
    <lineage>
        <taxon>Bacteria</taxon>
        <taxon>Bacillati</taxon>
        <taxon>Actinomycetota</taxon>
        <taxon>Actinomycetes</taxon>
        <taxon>Micromonosporales</taxon>
        <taxon>Micromonosporaceae</taxon>
        <taxon>Salinispora</taxon>
    </lineage>
</organism>
<feature type="region of interest" description="Disordered" evidence="1">
    <location>
        <begin position="36"/>
        <end position="67"/>
    </location>
</feature>
<evidence type="ECO:0000259" key="2">
    <source>
        <dbReference type="Pfam" id="PF01548"/>
    </source>
</evidence>
<dbReference type="Pfam" id="PF01548">
    <property type="entry name" value="DEDD_Tnp_IS110"/>
    <property type="match status" value="1"/>
</dbReference>
<dbReference type="InterPro" id="IPR003346">
    <property type="entry name" value="Transposase_20"/>
</dbReference>
<gene>
    <name evidence="4" type="ordered locus">Strop_2861</name>
</gene>
<dbReference type="PANTHER" id="PTHR33055:SF16">
    <property type="entry name" value="TRANSPOSASE FOR INSERTION SEQUENCE ELEMENT IS1547"/>
    <property type="match status" value="1"/>
</dbReference>
<reference evidence="5" key="1">
    <citation type="journal article" date="2007" name="Proc. Natl. Acad. Sci. U.S.A.">
        <title>Genome sequencing reveals complex secondary metabolome in the marine actinomycete Salinispora tropica.</title>
        <authorList>
            <person name="Udwary D.W."/>
            <person name="Zeigler L."/>
            <person name="Asolkar R.N."/>
            <person name="Singan V."/>
            <person name="Lapidus A."/>
            <person name="Fenical W."/>
            <person name="Jensen P.R."/>
            <person name="Moore B.S."/>
        </authorList>
    </citation>
    <scope>NUCLEOTIDE SEQUENCE [LARGE SCALE GENOMIC DNA]</scope>
    <source>
        <strain evidence="5">ATCC BAA-916 / DSM 44818 / CNB-440</strain>
    </source>
</reference>
<protein>
    <submittedName>
        <fullName evidence="4">Transposase IS116/IS110/IS902 family protein</fullName>
    </submittedName>
</protein>
<dbReference type="HOGENOM" id="CLU_052328_3_0_11"/>
<dbReference type="PANTHER" id="PTHR33055">
    <property type="entry name" value="TRANSPOSASE FOR INSERTION SEQUENCE ELEMENT IS1111A"/>
    <property type="match status" value="1"/>
</dbReference>
<dbReference type="eggNOG" id="COG3547">
    <property type="taxonomic scope" value="Bacteria"/>
</dbReference>
<dbReference type="GO" id="GO:0006313">
    <property type="term" value="P:DNA transposition"/>
    <property type="evidence" value="ECO:0007669"/>
    <property type="project" value="InterPro"/>
</dbReference>
<evidence type="ECO:0000256" key="1">
    <source>
        <dbReference type="SAM" id="MobiDB-lite"/>
    </source>
</evidence>
<proteinExistence type="predicted"/>
<sequence>MKMVAPRGALSEICPSGLRSGAGPVPLGGLIRSLPGPLQRNLAHHSPAARAHSPGRRRHDVSREGSTPQLAIVADQYDFVIGVDTHAASHTLALITAGTGAVGQQAQFPTSPSGLRRAVDWIERHTHQSPTPIVIDSAGSYGATFTEQLSATGLTVAEAPDVAATTRRRRGKSDAVDAVAMAQAARSLDINELCWPRAGGDRTALRVLTVAREQMSGERTRAVNALTALLRTVDPGIDARRALTTTTIATVAAWRTRSDNATLAVCRAEAIRLARRIRALDAELAANHTALHEAVTAQAPQLLALPGVGAVVAATVLLAWSHPGRVRSEAAFAALAGASPLPASSGNTTHYRLNRGGDRRLNRALYTVALVRMGHDPRTRDYVTRRTRERRTKREIMHSLKRYISRQLFRTLNGTHPATSTT</sequence>
<dbReference type="InterPro" id="IPR002525">
    <property type="entry name" value="Transp_IS110-like_N"/>
</dbReference>
<dbReference type="KEGG" id="stp:Strop_2861"/>
<dbReference type="InterPro" id="IPR047650">
    <property type="entry name" value="Transpos_IS110"/>
</dbReference>
<evidence type="ECO:0000313" key="5">
    <source>
        <dbReference type="Proteomes" id="UP000000235"/>
    </source>
</evidence>
<dbReference type="Proteomes" id="UP000000235">
    <property type="component" value="Chromosome"/>
</dbReference>